<keyword evidence="3" id="KW-1015">Disulfide bond</keyword>
<evidence type="ECO:0000256" key="2">
    <source>
        <dbReference type="ARBA" id="ARBA00022729"/>
    </source>
</evidence>
<feature type="domain" description="EGF-like" evidence="5">
    <location>
        <begin position="86"/>
        <end position="126"/>
    </location>
</feature>
<dbReference type="InterPro" id="IPR001881">
    <property type="entry name" value="EGF-like_Ca-bd_dom"/>
</dbReference>
<evidence type="ECO:0000313" key="6">
    <source>
        <dbReference type="EMBL" id="EMP33998.1"/>
    </source>
</evidence>
<dbReference type="Proteomes" id="UP000031443">
    <property type="component" value="Unassembled WGS sequence"/>
</dbReference>
<dbReference type="InterPro" id="IPR000152">
    <property type="entry name" value="EGF-type_Asp/Asn_hydroxyl_site"/>
</dbReference>
<dbReference type="EMBL" id="KB534354">
    <property type="protein sequence ID" value="EMP33998.1"/>
    <property type="molecule type" value="Genomic_DNA"/>
</dbReference>
<dbReference type="SMART" id="SM00179">
    <property type="entry name" value="EGF_CA"/>
    <property type="match status" value="1"/>
</dbReference>
<evidence type="ECO:0000256" key="1">
    <source>
        <dbReference type="ARBA" id="ARBA00022536"/>
    </source>
</evidence>
<dbReference type="AlphaFoldDB" id="M7BPR4"/>
<dbReference type="STRING" id="8469.M7BPR4"/>
<accession>M7BPR4</accession>
<dbReference type="eggNOG" id="KOG1217">
    <property type="taxonomic scope" value="Eukaryota"/>
</dbReference>
<dbReference type="InterPro" id="IPR052071">
    <property type="entry name" value="SCUB_EGF-like_domain"/>
</dbReference>
<dbReference type="FunFam" id="2.10.25.10:FF:000199">
    <property type="entry name" value="signal peptide, CUB and EGF-like domain-containing protein 2 isoform X2"/>
    <property type="match status" value="1"/>
</dbReference>
<dbReference type="SMART" id="SM00181">
    <property type="entry name" value="EGF"/>
    <property type="match status" value="1"/>
</dbReference>
<dbReference type="PANTHER" id="PTHR24046:SF4">
    <property type="entry name" value="SIGNAL PEPTIDE, CUB AND EGF-LIKE DOMAIN-CONTAINING PROTEIN 1"/>
    <property type="match status" value="1"/>
</dbReference>
<keyword evidence="1 4" id="KW-0245">EGF-like domain</keyword>
<reference evidence="7" key="1">
    <citation type="journal article" date="2013" name="Nat. Genet.">
        <title>The draft genomes of soft-shell turtle and green sea turtle yield insights into the development and evolution of the turtle-specific body plan.</title>
        <authorList>
            <person name="Wang Z."/>
            <person name="Pascual-Anaya J."/>
            <person name="Zadissa A."/>
            <person name="Li W."/>
            <person name="Niimura Y."/>
            <person name="Huang Z."/>
            <person name="Li C."/>
            <person name="White S."/>
            <person name="Xiong Z."/>
            <person name="Fang D."/>
            <person name="Wang B."/>
            <person name="Ming Y."/>
            <person name="Chen Y."/>
            <person name="Zheng Y."/>
            <person name="Kuraku S."/>
            <person name="Pignatelli M."/>
            <person name="Herrero J."/>
            <person name="Beal K."/>
            <person name="Nozawa M."/>
            <person name="Li Q."/>
            <person name="Wang J."/>
            <person name="Zhang H."/>
            <person name="Yu L."/>
            <person name="Shigenobu S."/>
            <person name="Wang J."/>
            <person name="Liu J."/>
            <person name="Flicek P."/>
            <person name="Searle S."/>
            <person name="Wang J."/>
            <person name="Kuratani S."/>
            <person name="Yin Y."/>
            <person name="Aken B."/>
            <person name="Zhang G."/>
            <person name="Irie N."/>
        </authorList>
    </citation>
    <scope>NUCLEOTIDE SEQUENCE [LARGE SCALE GENOMIC DNA]</scope>
</reference>
<sequence>MQLLKQMWFAEESWLFHSPASTKAAIHITCSSVWFTVSMYLRQRRPSAQGTGLGSDPENTLVLTFTTLRSPADFNGVIHSKINYAHADECAEGTDDCHIDAICQNTPKSYKCICKPGYKGEGKQCEGWLSSPLHLNRAASAVWPEHQREGH</sequence>
<keyword evidence="2" id="KW-0732">Signal</keyword>
<dbReference type="CDD" id="cd00054">
    <property type="entry name" value="EGF_CA"/>
    <property type="match status" value="1"/>
</dbReference>
<dbReference type="Gene3D" id="2.10.25.10">
    <property type="entry name" value="Laminin"/>
    <property type="match status" value="1"/>
</dbReference>
<evidence type="ECO:0000256" key="4">
    <source>
        <dbReference type="PROSITE-ProRule" id="PRU00076"/>
    </source>
</evidence>
<dbReference type="GO" id="GO:0007165">
    <property type="term" value="P:signal transduction"/>
    <property type="evidence" value="ECO:0007669"/>
    <property type="project" value="TreeGrafter"/>
</dbReference>
<dbReference type="GO" id="GO:0005615">
    <property type="term" value="C:extracellular space"/>
    <property type="evidence" value="ECO:0007669"/>
    <property type="project" value="TreeGrafter"/>
</dbReference>
<dbReference type="SUPFAM" id="SSF57196">
    <property type="entry name" value="EGF/Laminin"/>
    <property type="match status" value="1"/>
</dbReference>
<dbReference type="PANTHER" id="PTHR24046">
    <property type="entry name" value="SIGNAL PEPTIDE, CUB AND EGF-LIKE DOMAIN-CONTAINING"/>
    <property type="match status" value="1"/>
</dbReference>
<gene>
    <name evidence="6" type="ORF">UY3_08864</name>
</gene>
<dbReference type="InterPro" id="IPR024731">
    <property type="entry name" value="NELL2-like_EGF"/>
</dbReference>
<dbReference type="GO" id="GO:0009986">
    <property type="term" value="C:cell surface"/>
    <property type="evidence" value="ECO:0007669"/>
    <property type="project" value="TreeGrafter"/>
</dbReference>
<evidence type="ECO:0000259" key="5">
    <source>
        <dbReference type="PROSITE" id="PS50026"/>
    </source>
</evidence>
<dbReference type="PROSITE" id="PS50026">
    <property type="entry name" value="EGF_3"/>
    <property type="match status" value="1"/>
</dbReference>
<dbReference type="GO" id="GO:0005509">
    <property type="term" value="F:calcium ion binding"/>
    <property type="evidence" value="ECO:0007669"/>
    <property type="project" value="InterPro"/>
</dbReference>
<keyword evidence="7" id="KW-1185">Reference proteome</keyword>
<protein>
    <submittedName>
        <fullName evidence="6">Signal peptide, CUB and EGF-like domain-containing protein 1</fullName>
    </submittedName>
</protein>
<dbReference type="InterPro" id="IPR000742">
    <property type="entry name" value="EGF"/>
</dbReference>
<dbReference type="Pfam" id="PF12947">
    <property type="entry name" value="EGF_3"/>
    <property type="match status" value="1"/>
</dbReference>
<organism evidence="6 7">
    <name type="scientific">Chelonia mydas</name>
    <name type="common">Green sea-turtle</name>
    <name type="synonym">Chelonia agassizi</name>
    <dbReference type="NCBI Taxonomy" id="8469"/>
    <lineage>
        <taxon>Eukaryota</taxon>
        <taxon>Metazoa</taxon>
        <taxon>Chordata</taxon>
        <taxon>Craniata</taxon>
        <taxon>Vertebrata</taxon>
        <taxon>Euteleostomi</taxon>
        <taxon>Archelosauria</taxon>
        <taxon>Testudinata</taxon>
        <taxon>Testudines</taxon>
        <taxon>Cryptodira</taxon>
        <taxon>Durocryptodira</taxon>
        <taxon>Americhelydia</taxon>
        <taxon>Chelonioidea</taxon>
        <taxon>Cheloniidae</taxon>
        <taxon>Chelonia</taxon>
    </lineage>
</organism>
<evidence type="ECO:0000313" key="7">
    <source>
        <dbReference type="Proteomes" id="UP000031443"/>
    </source>
</evidence>
<evidence type="ECO:0000256" key="3">
    <source>
        <dbReference type="ARBA" id="ARBA00023157"/>
    </source>
</evidence>
<name>M7BPR4_CHEMY</name>
<comment type="caution">
    <text evidence="4">Lacks conserved residue(s) required for the propagation of feature annotation.</text>
</comment>
<proteinExistence type="predicted"/>
<dbReference type="PROSITE" id="PS01186">
    <property type="entry name" value="EGF_2"/>
    <property type="match status" value="1"/>
</dbReference>
<dbReference type="PROSITE" id="PS00010">
    <property type="entry name" value="ASX_HYDROXYL"/>
    <property type="match status" value="1"/>
</dbReference>